<dbReference type="PROSITE" id="PS50181">
    <property type="entry name" value="FBOX"/>
    <property type="match status" value="1"/>
</dbReference>
<organism evidence="2 3">
    <name type="scientific">Eleusine coracana subsp. coracana</name>
    <dbReference type="NCBI Taxonomy" id="191504"/>
    <lineage>
        <taxon>Eukaryota</taxon>
        <taxon>Viridiplantae</taxon>
        <taxon>Streptophyta</taxon>
        <taxon>Embryophyta</taxon>
        <taxon>Tracheophyta</taxon>
        <taxon>Spermatophyta</taxon>
        <taxon>Magnoliopsida</taxon>
        <taxon>Liliopsida</taxon>
        <taxon>Poales</taxon>
        <taxon>Poaceae</taxon>
        <taxon>PACMAD clade</taxon>
        <taxon>Chloridoideae</taxon>
        <taxon>Cynodonteae</taxon>
        <taxon>Eleusininae</taxon>
        <taxon>Eleusine</taxon>
    </lineage>
</organism>
<gene>
    <name evidence="2" type="primary">ga08071</name>
    <name evidence="2" type="ORF">PR202_ga08071</name>
</gene>
<dbReference type="PANTHER" id="PTHR32133:SF360">
    <property type="entry name" value="F-BOX DOMAIN-CONTAINING PROTEIN"/>
    <property type="match status" value="1"/>
</dbReference>
<dbReference type="Gene3D" id="1.20.1280.50">
    <property type="match status" value="1"/>
</dbReference>
<accession>A0AAV5BZM7</accession>
<comment type="caution">
    <text evidence="2">The sequence shown here is derived from an EMBL/GenBank/DDBJ whole genome shotgun (WGS) entry which is preliminary data.</text>
</comment>
<dbReference type="InterPro" id="IPR001810">
    <property type="entry name" value="F-box_dom"/>
</dbReference>
<keyword evidence="3" id="KW-1185">Reference proteome</keyword>
<evidence type="ECO:0000313" key="2">
    <source>
        <dbReference type="EMBL" id="GJM91671.1"/>
    </source>
</evidence>
<reference evidence="2" key="2">
    <citation type="submission" date="2021-12" db="EMBL/GenBank/DDBJ databases">
        <title>Resequencing data analysis of finger millet.</title>
        <authorList>
            <person name="Hatakeyama M."/>
            <person name="Aluri S."/>
            <person name="Balachadran M.T."/>
            <person name="Sivarajan S.R."/>
            <person name="Poveda L."/>
            <person name="Shimizu-Inatsugi R."/>
            <person name="Schlapbach R."/>
            <person name="Sreeman S.M."/>
            <person name="Shimizu K.K."/>
        </authorList>
    </citation>
    <scope>NUCLEOTIDE SEQUENCE</scope>
</reference>
<dbReference type="PANTHER" id="PTHR32133">
    <property type="entry name" value="OS07G0120400 PROTEIN"/>
    <property type="match status" value="1"/>
</dbReference>
<dbReference type="SUPFAM" id="SSF81383">
    <property type="entry name" value="F-box domain"/>
    <property type="match status" value="1"/>
</dbReference>
<evidence type="ECO:0000313" key="3">
    <source>
        <dbReference type="Proteomes" id="UP001054889"/>
    </source>
</evidence>
<dbReference type="InterPro" id="IPR036047">
    <property type="entry name" value="F-box-like_dom_sf"/>
</dbReference>
<dbReference type="AlphaFoldDB" id="A0AAV5BZM7"/>
<evidence type="ECO:0000259" key="1">
    <source>
        <dbReference type="PROSITE" id="PS50181"/>
    </source>
</evidence>
<dbReference type="Proteomes" id="UP001054889">
    <property type="component" value="Unassembled WGS sequence"/>
</dbReference>
<protein>
    <recommendedName>
        <fullName evidence="1">F-box domain-containing protein</fullName>
    </recommendedName>
</protein>
<dbReference type="EMBL" id="BQKI01000003">
    <property type="protein sequence ID" value="GJM91671.1"/>
    <property type="molecule type" value="Genomic_DNA"/>
</dbReference>
<feature type="domain" description="F-box" evidence="1">
    <location>
        <begin position="6"/>
        <end position="57"/>
    </location>
</feature>
<dbReference type="Pfam" id="PF00646">
    <property type="entry name" value="F-box"/>
    <property type="match status" value="1"/>
</dbReference>
<sequence length="126" mass="14301">MAASLVTTAVLLPDIVVRQILLRLPPEPWRLPRAALVCKRWRNIVREAHFRRQYRARHSGRRAPVLGVFYNDDVPAAPACRFITSGCARDLALSPAGGLDRPRLLPWPRCPARRQVLPSRLGPRLR</sequence>
<name>A0AAV5BZM7_ELECO</name>
<reference evidence="2" key="1">
    <citation type="journal article" date="2018" name="DNA Res.">
        <title>Multiple hybrid de novo genome assembly of finger millet, an orphan allotetraploid crop.</title>
        <authorList>
            <person name="Hatakeyama M."/>
            <person name="Aluri S."/>
            <person name="Balachadran M.T."/>
            <person name="Sivarajan S.R."/>
            <person name="Patrignani A."/>
            <person name="Gruter S."/>
            <person name="Poveda L."/>
            <person name="Shimizu-Inatsugi R."/>
            <person name="Baeten J."/>
            <person name="Francoijs K.J."/>
            <person name="Nataraja K.N."/>
            <person name="Reddy Y.A.N."/>
            <person name="Phadnis S."/>
            <person name="Ravikumar R.L."/>
            <person name="Schlapbach R."/>
            <person name="Sreeman S.M."/>
            <person name="Shimizu K.K."/>
        </authorList>
    </citation>
    <scope>NUCLEOTIDE SEQUENCE</scope>
</reference>
<proteinExistence type="predicted"/>